<evidence type="ECO:0000259" key="1">
    <source>
        <dbReference type="Pfam" id="PF08044"/>
    </source>
</evidence>
<dbReference type="PANTHER" id="PTHR40763">
    <property type="entry name" value="MEMBRANE PROTEIN-RELATED"/>
    <property type="match status" value="1"/>
</dbReference>
<dbReference type="InterPro" id="IPR012551">
    <property type="entry name" value="DUF1707_SHOCT-like"/>
</dbReference>
<dbReference type="RefSeq" id="WP_142058491.1">
    <property type="nucleotide sequence ID" value="NZ_VFPA01000003.1"/>
</dbReference>
<dbReference type="OrthoDB" id="4772576at2"/>
<gene>
    <name evidence="2" type="ORF">FB558_5757</name>
</gene>
<dbReference type="EMBL" id="VFPA01000003">
    <property type="protein sequence ID" value="TQM09978.1"/>
    <property type="molecule type" value="Genomic_DNA"/>
</dbReference>
<dbReference type="Pfam" id="PF08044">
    <property type="entry name" value="DUF1707"/>
    <property type="match status" value="1"/>
</dbReference>
<keyword evidence="3" id="KW-1185">Reference proteome</keyword>
<reference evidence="2 3" key="1">
    <citation type="submission" date="2019-06" db="EMBL/GenBank/DDBJ databases">
        <title>Sequencing the genomes of 1000 actinobacteria strains.</title>
        <authorList>
            <person name="Klenk H.-P."/>
        </authorList>
    </citation>
    <scope>NUCLEOTIDE SEQUENCE [LARGE SCALE GENOMIC DNA]</scope>
    <source>
        <strain evidence="2 3">DSM 45301</strain>
    </source>
</reference>
<evidence type="ECO:0000313" key="2">
    <source>
        <dbReference type="EMBL" id="TQM09978.1"/>
    </source>
</evidence>
<evidence type="ECO:0000313" key="3">
    <source>
        <dbReference type="Proteomes" id="UP000315677"/>
    </source>
</evidence>
<accession>A0A543DKY2</accession>
<dbReference type="Proteomes" id="UP000315677">
    <property type="component" value="Unassembled WGS sequence"/>
</dbReference>
<name>A0A543DKY2_9PSEU</name>
<dbReference type="PANTHER" id="PTHR40763:SF5">
    <property type="entry name" value="MEMBRANE PROTEIN"/>
    <property type="match status" value="1"/>
</dbReference>
<organism evidence="2 3">
    <name type="scientific">Pseudonocardia kunmingensis</name>
    <dbReference type="NCBI Taxonomy" id="630975"/>
    <lineage>
        <taxon>Bacteria</taxon>
        <taxon>Bacillati</taxon>
        <taxon>Actinomycetota</taxon>
        <taxon>Actinomycetes</taxon>
        <taxon>Pseudonocardiales</taxon>
        <taxon>Pseudonocardiaceae</taxon>
        <taxon>Pseudonocardia</taxon>
    </lineage>
</organism>
<dbReference type="AlphaFoldDB" id="A0A543DKY2"/>
<comment type="caution">
    <text evidence="2">The sequence shown here is derived from an EMBL/GenBank/DDBJ whole genome shotgun (WGS) entry which is preliminary data.</text>
</comment>
<feature type="domain" description="DUF1707" evidence="1">
    <location>
        <begin position="5"/>
        <end position="57"/>
    </location>
</feature>
<protein>
    <submittedName>
        <fullName evidence="2">Uncharacterized protein DUF1707</fullName>
    </submittedName>
</protein>
<sequence>MQRDVRVSDTERQAVVRRLERAVRDGRLTVTEFDERVQLVFAARTRSDLDVVTEDLPPDLW</sequence>
<proteinExistence type="predicted"/>